<gene>
    <name evidence="8" type="ORF">DH2020_043740</name>
</gene>
<evidence type="ECO:0000256" key="2">
    <source>
        <dbReference type="ARBA" id="ARBA00022723"/>
    </source>
</evidence>
<dbReference type="SUPFAM" id="SSF57903">
    <property type="entry name" value="FYVE/PHD zinc finger"/>
    <property type="match status" value="1"/>
</dbReference>
<dbReference type="Gene3D" id="3.30.40.10">
    <property type="entry name" value="Zinc/RING finger domain, C3HC4 (zinc finger)"/>
    <property type="match status" value="1"/>
</dbReference>
<evidence type="ECO:0000256" key="3">
    <source>
        <dbReference type="ARBA" id="ARBA00022771"/>
    </source>
</evidence>
<keyword evidence="5" id="KW-0539">Nucleus</keyword>
<keyword evidence="3" id="KW-0863">Zinc-finger</keyword>
<reference evidence="8 9" key="1">
    <citation type="journal article" date="2021" name="Comput. Struct. Biotechnol. J.">
        <title>De novo genome assembly of the potent medicinal plant Rehmannia glutinosa using nanopore technology.</title>
        <authorList>
            <person name="Ma L."/>
            <person name="Dong C."/>
            <person name="Song C."/>
            <person name="Wang X."/>
            <person name="Zheng X."/>
            <person name="Niu Y."/>
            <person name="Chen S."/>
            <person name="Feng W."/>
        </authorList>
    </citation>
    <scope>NUCLEOTIDE SEQUENCE [LARGE SCALE GENOMIC DNA]</scope>
    <source>
        <strain evidence="8">DH-2019</strain>
    </source>
</reference>
<feature type="compositionally biased region" description="Basic and acidic residues" evidence="6">
    <location>
        <begin position="383"/>
        <end position="393"/>
    </location>
</feature>
<dbReference type="InterPro" id="IPR019786">
    <property type="entry name" value="Zinc_finger_PHD-type_CS"/>
</dbReference>
<feature type="compositionally biased region" description="Polar residues" evidence="6">
    <location>
        <begin position="399"/>
        <end position="420"/>
    </location>
</feature>
<feature type="compositionally biased region" description="Basic and acidic residues" evidence="6">
    <location>
        <begin position="908"/>
        <end position="927"/>
    </location>
</feature>
<keyword evidence="4" id="KW-0862">Zinc</keyword>
<dbReference type="PANTHER" id="PTHR14571">
    <property type="entry name" value="HISTONE-LYSINE N-METHYLTRANSFERASE SET-26-RELATED"/>
    <property type="match status" value="1"/>
</dbReference>
<comment type="caution">
    <text evidence="8">The sequence shown here is derived from an EMBL/GenBank/DDBJ whole genome shotgun (WGS) entry which is preliminary data.</text>
</comment>
<comment type="subcellular location">
    <subcellularLocation>
        <location evidence="1">Nucleus</location>
    </subcellularLocation>
</comment>
<feature type="compositionally biased region" description="Polar residues" evidence="6">
    <location>
        <begin position="608"/>
        <end position="620"/>
    </location>
</feature>
<feature type="compositionally biased region" description="Low complexity" evidence="6">
    <location>
        <begin position="719"/>
        <end position="730"/>
    </location>
</feature>
<organism evidence="8 9">
    <name type="scientific">Rehmannia glutinosa</name>
    <name type="common">Chinese foxglove</name>
    <dbReference type="NCBI Taxonomy" id="99300"/>
    <lineage>
        <taxon>Eukaryota</taxon>
        <taxon>Viridiplantae</taxon>
        <taxon>Streptophyta</taxon>
        <taxon>Embryophyta</taxon>
        <taxon>Tracheophyta</taxon>
        <taxon>Spermatophyta</taxon>
        <taxon>Magnoliopsida</taxon>
        <taxon>eudicotyledons</taxon>
        <taxon>Gunneridae</taxon>
        <taxon>Pentapetalae</taxon>
        <taxon>asterids</taxon>
        <taxon>lamiids</taxon>
        <taxon>Lamiales</taxon>
        <taxon>Orobanchaceae</taxon>
        <taxon>Rehmannieae</taxon>
        <taxon>Rehmannia</taxon>
    </lineage>
</organism>
<feature type="region of interest" description="Disordered" evidence="6">
    <location>
        <begin position="635"/>
        <end position="732"/>
    </location>
</feature>
<feature type="region of interest" description="Disordered" evidence="6">
    <location>
        <begin position="1051"/>
        <end position="1173"/>
    </location>
</feature>
<keyword evidence="2" id="KW-0479">Metal-binding</keyword>
<dbReference type="InterPro" id="IPR011011">
    <property type="entry name" value="Znf_FYVE_PHD"/>
</dbReference>
<dbReference type="EMBL" id="JABTTQ020002707">
    <property type="protein sequence ID" value="KAK6122512.1"/>
    <property type="molecule type" value="Genomic_DNA"/>
</dbReference>
<evidence type="ECO:0000256" key="6">
    <source>
        <dbReference type="SAM" id="MobiDB-lite"/>
    </source>
</evidence>
<dbReference type="PANTHER" id="PTHR14571:SF9">
    <property type="entry name" value="HISTONE-LYSINE N-METHYLTRANSFERASE SET-26-RELATED"/>
    <property type="match status" value="1"/>
</dbReference>
<feature type="compositionally biased region" description="Basic and acidic residues" evidence="6">
    <location>
        <begin position="597"/>
        <end position="607"/>
    </location>
</feature>
<dbReference type="InterPro" id="IPR056065">
    <property type="entry name" value="DUF7648"/>
</dbReference>
<proteinExistence type="predicted"/>
<feature type="compositionally biased region" description="Basic and acidic residues" evidence="6">
    <location>
        <begin position="709"/>
        <end position="718"/>
    </location>
</feature>
<evidence type="ECO:0000313" key="9">
    <source>
        <dbReference type="Proteomes" id="UP001318860"/>
    </source>
</evidence>
<name>A0ABR0UJG9_REHGL</name>
<feature type="region of interest" description="Disordered" evidence="6">
    <location>
        <begin position="284"/>
        <end position="336"/>
    </location>
</feature>
<evidence type="ECO:0000259" key="7">
    <source>
        <dbReference type="Pfam" id="PF24659"/>
    </source>
</evidence>
<dbReference type="InterPro" id="IPR013083">
    <property type="entry name" value="Znf_RING/FYVE/PHD"/>
</dbReference>
<feature type="compositionally biased region" description="Basic residues" evidence="6">
    <location>
        <begin position="1103"/>
        <end position="1113"/>
    </location>
</feature>
<feature type="region of interest" description="Disordered" evidence="6">
    <location>
        <begin position="461"/>
        <end position="494"/>
    </location>
</feature>
<feature type="domain" description="DUF7648" evidence="7">
    <location>
        <begin position="995"/>
        <end position="1050"/>
    </location>
</feature>
<feature type="region of interest" description="Disordered" evidence="6">
    <location>
        <begin position="374"/>
        <end position="426"/>
    </location>
</feature>
<feature type="compositionally biased region" description="Basic and acidic residues" evidence="6">
    <location>
        <begin position="284"/>
        <end position="310"/>
    </location>
</feature>
<feature type="region of interest" description="Disordered" evidence="6">
    <location>
        <begin position="874"/>
        <end position="993"/>
    </location>
</feature>
<dbReference type="Pfam" id="PF24659">
    <property type="entry name" value="DUF7648"/>
    <property type="match status" value="1"/>
</dbReference>
<evidence type="ECO:0000256" key="4">
    <source>
        <dbReference type="ARBA" id="ARBA00022833"/>
    </source>
</evidence>
<feature type="region of interest" description="Disordered" evidence="6">
    <location>
        <begin position="544"/>
        <end position="620"/>
    </location>
</feature>
<evidence type="ECO:0000313" key="8">
    <source>
        <dbReference type="EMBL" id="KAK6122512.1"/>
    </source>
</evidence>
<evidence type="ECO:0000256" key="5">
    <source>
        <dbReference type="ARBA" id="ARBA00023242"/>
    </source>
</evidence>
<sequence>MKSRSHRLPVSEPHHDDWVDGSWTVDCSCGVNFDDGKEMVDCDECGVWVHTRCSRYDKSEKSFACYKCKNKNSDTGGGGGSVRNDSEETEVAEFLVELPTKTLRMDNPNPTSVTSGRPFRRWTDIPMEERVHVQGVPGGEPGLFSGIELPSVFGPELWKSTGYVPKKFNFRYTEFPCLDHDKVEEKKEEELDKTSGEEKANQTDNGAGVLFSLLKENGNTLPTPVVNSVGLESPVEGGGCHEVVSLGKKKKLDGKNPDFAYPEDRIKKETSSVPIGLHSGKRKKEELGMSKDQNVKKKVRTVEKEGDVKKRSANASKAASTFSSDTKHLEFSQDRGSKAVNIQCGQSVLPDQLSDGLGECATNLASNEHGLEVTLRNDVSSDEISRGGDREDNVPVGSENFSKTNNGVESLTELNGSWSTPVKEEVPRDAFQSRGDVGGGIGSAEIGSHDKEHVAVDVRISSPDAKESRHGQDPDIDVANARPNKKLKSELDADGLRHHHLESLPLNAVKLETMKATTQYPDSTVNVVSEEGKVIETSAISSEANNSKVLDASRSLTAGNSRTDKSDDTPGNPCQYKRESTGEGSMGAKKRSSGLKHSSEVADELHKSNGTVRSHPTASYQRKAVSVVKATSVLGGISKSSDTHTDATVQNPSIHGRQKELPEGSVGTVKDNASADKVEHEEKCGRPKKLVKEHSRPLPKISESTKLSHTSDSKKPSSDSKGSSIHSSSKVPLVPNVACNRVSGESASPPQIESVSNVQNKAAASAVPGKVEKFYQSGSHPSSRGNMASVTAPASANVPATLSDEEVQSNNPKFLFHVLVSNKSTLDILCHLQLALLLHQELNSSPRVPRVPRMRHAGSLPQLTCPSATSMLMKRTSSCGGKDHSVAPRRRNKDFAGEGLHGYLEVDNDAKKTERKPSSPDNRRRDSGYSVDLPSRRESDGGPVKSVHSMKKTNMSGSLSSSGDANGHNLSSSRPSSRNASDDDPRMVGRLSNRTLPGLIAEIMSEGKRMTYEELCNAVLPHNGERYAYSSHSQAVLDCLRNRSEWARLVDRGPKTSSSRKRRKLDADSVSMESDDNEENIVKNTKDAGSKSFESHQEEFPKGKRKARKRRRLALQGRGIVRRRRRADVVSDDESESFSTSSEDSMSSEEEIQGGGTSIVGSETSESSDEVTNAVLLSEAVLPLYGTL</sequence>
<feature type="compositionally biased region" description="Basic and acidic residues" evidence="6">
    <location>
        <begin position="464"/>
        <end position="473"/>
    </location>
</feature>
<evidence type="ECO:0000256" key="1">
    <source>
        <dbReference type="ARBA" id="ARBA00004123"/>
    </source>
</evidence>
<keyword evidence="9" id="KW-1185">Reference proteome</keyword>
<feature type="region of interest" description="Disordered" evidence="6">
    <location>
        <begin position="849"/>
        <end position="868"/>
    </location>
</feature>
<protein>
    <recommendedName>
        <fullName evidence="7">DUF7648 domain-containing protein</fullName>
    </recommendedName>
</protein>
<feature type="compositionally biased region" description="Basic and acidic residues" evidence="6">
    <location>
        <begin position="325"/>
        <end position="336"/>
    </location>
</feature>
<accession>A0ABR0UJG9</accession>
<feature type="compositionally biased region" description="Basic and acidic residues" evidence="6">
    <location>
        <begin position="673"/>
        <end position="696"/>
    </location>
</feature>
<dbReference type="Proteomes" id="UP001318860">
    <property type="component" value="Unassembled WGS sequence"/>
</dbReference>
<dbReference type="PROSITE" id="PS01359">
    <property type="entry name" value="ZF_PHD_1"/>
    <property type="match status" value="1"/>
</dbReference>
<feature type="compositionally biased region" description="Polar residues" evidence="6">
    <location>
        <begin position="544"/>
        <end position="561"/>
    </location>
</feature>
<feature type="compositionally biased region" description="Basic and acidic residues" evidence="6">
    <location>
        <begin position="1080"/>
        <end position="1102"/>
    </location>
</feature>
<feature type="compositionally biased region" description="Polar residues" evidence="6">
    <location>
        <begin position="952"/>
        <end position="970"/>
    </location>
</feature>